<evidence type="ECO:0000256" key="5">
    <source>
        <dbReference type="SAM" id="MobiDB-lite"/>
    </source>
</evidence>
<evidence type="ECO:0000256" key="1">
    <source>
        <dbReference type="ARBA" id="ARBA00022614"/>
    </source>
</evidence>
<dbReference type="InterPro" id="IPR035897">
    <property type="entry name" value="Toll_tir_struct_dom_sf"/>
</dbReference>
<dbReference type="Pfam" id="PF00931">
    <property type="entry name" value="NB-ARC"/>
    <property type="match status" value="1"/>
</dbReference>
<dbReference type="InterPro" id="IPR000157">
    <property type="entry name" value="TIR_dom"/>
</dbReference>
<protein>
    <submittedName>
        <fullName evidence="8">Disease resistance protein RPV1-like</fullName>
    </submittedName>
</protein>
<evidence type="ECO:0000256" key="4">
    <source>
        <dbReference type="ARBA" id="ARBA00023027"/>
    </source>
</evidence>
<dbReference type="InterPro" id="IPR002182">
    <property type="entry name" value="NB-ARC"/>
</dbReference>
<dbReference type="PANTHER" id="PTHR11017">
    <property type="entry name" value="LEUCINE-RICH REPEAT-CONTAINING PROTEIN"/>
    <property type="match status" value="1"/>
</dbReference>
<dbReference type="PANTHER" id="PTHR11017:SF559">
    <property type="entry name" value="DISEASE RESISTANCE PROTEIN CHL1"/>
    <property type="match status" value="1"/>
</dbReference>
<feature type="domain" description="TIR" evidence="6">
    <location>
        <begin position="25"/>
        <end position="191"/>
    </location>
</feature>
<dbReference type="InterPro" id="IPR036390">
    <property type="entry name" value="WH_DNA-bd_sf"/>
</dbReference>
<dbReference type="AlphaFoldDB" id="A0A6P9DT37"/>
<dbReference type="FunFam" id="3.40.50.10140:FF:000007">
    <property type="entry name" value="Disease resistance protein (TIR-NBS-LRR class)"/>
    <property type="match status" value="1"/>
</dbReference>
<evidence type="ECO:0000256" key="3">
    <source>
        <dbReference type="ARBA" id="ARBA00022821"/>
    </source>
</evidence>
<dbReference type="Gene3D" id="1.10.8.430">
    <property type="entry name" value="Helical domain of apoptotic protease-activating factors"/>
    <property type="match status" value="1"/>
</dbReference>
<dbReference type="RefSeq" id="XP_035538600.1">
    <property type="nucleotide sequence ID" value="XM_035682707.1"/>
</dbReference>
<dbReference type="SUPFAM" id="SSF52540">
    <property type="entry name" value="P-loop containing nucleoside triphosphate hydrolases"/>
    <property type="match status" value="1"/>
</dbReference>
<name>A0A6P9DT37_JUGRE</name>
<accession>A0A6P9DT37</accession>
<dbReference type="InterPro" id="IPR044974">
    <property type="entry name" value="Disease_R_plants"/>
</dbReference>
<dbReference type="SUPFAM" id="SSF52200">
    <property type="entry name" value="Toll/Interleukin receptor TIR domain"/>
    <property type="match status" value="1"/>
</dbReference>
<evidence type="ECO:0000259" key="6">
    <source>
        <dbReference type="PROSITE" id="PS50104"/>
    </source>
</evidence>
<dbReference type="SUPFAM" id="SSF46785">
    <property type="entry name" value="Winged helix' DNA-binding domain"/>
    <property type="match status" value="1"/>
</dbReference>
<dbReference type="Gene3D" id="3.80.10.10">
    <property type="entry name" value="Ribonuclease Inhibitor"/>
    <property type="match status" value="1"/>
</dbReference>
<dbReference type="GO" id="GO:0043531">
    <property type="term" value="F:ADP binding"/>
    <property type="evidence" value="ECO:0007669"/>
    <property type="project" value="InterPro"/>
</dbReference>
<evidence type="ECO:0000313" key="7">
    <source>
        <dbReference type="Proteomes" id="UP000235220"/>
    </source>
</evidence>
<reference evidence="8" key="1">
    <citation type="submission" date="2025-08" db="UniProtKB">
        <authorList>
            <consortium name="RefSeq"/>
        </authorList>
    </citation>
    <scope>IDENTIFICATION</scope>
    <source>
        <tissue evidence="8">Leaves</tissue>
    </source>
</reference>
<keyword evidence="1" id="KW-0433">Leucine-rich repeat</keyword>
<dbReference type="InParanoid" id="A0A6P9DT37"/>
<feature type="region of interest" description="Disordered" evidence="5">
    <location>
        <begin position="1"/>
        <end position="20"/>
    </location>
</feature>
<dbReference type="PRINTS" id="PR00364">
    <property type="entry name" value="DISEASERSIST"/>
</dbReference>
<dbReference type="InterPro" id="IPR058192">
    <property type="entry name" value="WHD_ROQ1-like"/>
</dbReference>
<dbReference type="GeneID" id="108992056"/>
<sequence>MVPLSTQKASSSVPPSSYNSPRPRWMHDVFLNFHGEDTRKSFTDHLYTALEKKGIIAFKDDEKLERGKYISQELLKAIRESMYAIPIISKNYASSRWCLTELAQIVECMRETGLTVLPVFYHVDPSELRNQTGAFAEAFARHEVDPNIDMEKMQTWRVALKEVGNISGWHFHLRYESTIVQEIIKRILQGLSRNFSTLSKDLVGIESHVEEMMNILGIGSDDVRFIGIHGMAGVGKTTLAEVIYDRISYQFEASSFIACIREETRNRGLVSLQKQLLSKIFMERAINIWDDREGMNMIRNRLCYKKVFLVLDDVDREEHLTALAGSHDWFGPGSRIILTSKDNHLLKRHGVNDIYKVNELNNDEALQLFSLAAFKKPYPEENYVDLSKGFVKYAQGLPLALKVLGSSLFGRGTNAWKGAWDQLKVKPNKGMLDILQVGFDGLEDLQKKLFLDIACFFNGEVLDNILMDILESFGYYPYLNIDILMEKCLITISSKRLRMHDLLQKMGEEIIYDESPEEPGRRSRLWHYKDVLHVLTNNTGTDVIEGIVLNLPNQNEERFSVRAFSKMKKLRILKIRNTSFVNMSFSNLRDKLFNLHWHSDPLRFMPTHGLRVLEWSGYPSKSLSNSFQADNLVELRFPCSHIKQLWKGIRSFGSLKRLDLSGSQNLLKTPDFTGVPSLETLDLEGCSSLSKVHKSIGVLKRLRRLNLHACKHLKSFPNEISLESLEHFYLSDCSRFEKFPDIVGNMTSLRLLYLDGTAIKELPPSFKSLCSLSILSLHNCKKLLKFPSVICSLSSLKILDVSDCLALGGIQDMNREGYLEQLYEGGTAIKLTKFFAVPELGSNDAYSTQEMFMTNDDSIGAFYIGFDDRVYYIRSLNHEESNLQTKGYDVENNCLNPKLMYGSSLGAEIPEWFNSRSFGSHVTLQIHPNLDNNSKWKGYYHFTFYEVDDEVENSDPRNFKGSHPDEGQFVEFVYHFETNEGPLKESLVLRAPKDHPSVGLLGFGLYLPVEWFLEQSNNLDRWSYVGASVKTSSSNMKVKECGARLLYQHPHSELYNTFFPHIGSKLEIRHHLCCCLEMGSHIVVPYRF</sequence>
<gene>
    <name evidence="8" type="primary">LOC108992056</name>
</gene>
<keyword evidence="4" id="KW-0520">NAD</keyword>
<dbReference type="KEGG" id="jre:108992056"/>
<dbReference type="Gene3D" id="3.40.50.300">
    <property type="entry name" value="P-loop containing nucleotide triphosphate hydrolases"/>
    <property type="match status" value="1"/>
</dbReference>
<dbReference type="OrthoDB" id="1357022at2759"/>
<dbReference type="SMART" id="SM00255">
    <property type="entry name" value="TIR"/>
    <property type="match status" value="1"/>
</dbReference>
<dbReference type="SUPFAM" id="SSF52058">
    <property type="entry name" value="L domain-like"/>
    <property type="match status" value="1"/>
</dbReference>
<dbReference type="InterPro" id="IPR032675">
    <property type="entry name" value="LRR_dom_sf"/>
</dbReference>
<dbReference type="Pfam" id="PF23286">
    <property type="entry name" value="LRR_13"/>
    <property type="match status" value="1"/>
</dbReference>
<dbReference type="Proteomes" id="UP000235220">
    <property type="component" value="Chromosome 11"/>
</dbReference>
<dbReference type="Pfam" id="PF23282">
    <property type="entry name" value="WHD_ROQ1"/>
    <property type="match status" value="1"/>
</dbReference>
<keyword evidence="7" id="KW-1185">Reference proteome</keyword>
<dbReference type="InterPro" id="IPR027417">
    <property type="entry name" value="P-loop_NTPase"/>
</dbReference>
<dbReference type="PROSITE" id="PS50104">
    <property type="entry name" value="TIR"/>
    <property type="match status" value="1"/>
</dbReference>
<dbReference type="GO" id="GO:0006952">
    <property type="term" value="P:defense response"/>
    <property type="evidence" value="ECO:0007669"/>
    <property type="project" value="UniProtKB-KW"/>
</dbReference>
<evidence type="ECO:0000313" key="8">
    <source>
        <dbReference type="RefSeq" id="XP_035538600.1"/>
    </source>
</evidence>
<dbReference type="InterPro" id="IPR058546">
    <property type="entry name" value="RPS4B/Roq1-like_LRR"/>
</dbReference>
<organism evidence="7 8">
    <name type="scientific">Juglans regia</name>
    <name type="common">English walnut</name>
    <dbReference type="NCBI Taxonomy" id="51240"/>
    <lineage>
        <taxon>Eukaryota</taxon>
        <taxon>Viridiplantae</taxon>
        <taxon>Streptophyta</taxon>
        <taxon>Embryophyta</taxon>
        <taxon>Tracheophyta</taxon>
        <taxon>Spermatophyta</taxon>
        <taxon>Magnoliopsida</taxon>
        <taxon>eudicotyledons</taxon>
        <taxon>Gunneridae</taxon>
        <taxon>Pentapetalae</taxon>
        <taxon>rosids</taxon>
        <taxon>fabids</taxon>
        <taxon>Fagales</taxon>
        <taxon>Juglandaceae</taxon>
        <taxon>Juglans</taxon>
    </lineage>
</organism>
<dbReference type="InterPro" id="IPR042197">
    <property type="entry name" value="Apaf_helical"/>
</dbReference>
<keyword evidence="2" id="KW-0677">Repeat</keyword>
<dbReference type="GO" id="GO:0007165">
    <property type="term" value="P:signal transduction"/>
    <property type="evidence" value="ECO:0007669"/>
    <property type="project" value="InterPro"/>
</dbReference>
<dbReference type="Pfam" id="PF01582">
    <property type="entry name" value="TIR"/>
    <property type="match status" value="1"/>
</dbReference>
<proteinExistence type="predicted"/>
<dbReference type="FunCoup" id="A0A6P9DT37">
    <property type="interactions" value="226"/>
</dbReference>
<keyword evidence="3" id="KW-0611">Plant defense</keyword>
<dbReference type="Gene3D" id="3.40.50.10140">
    <property type="entry name" value="Toll/interleukin-1 receptor homology (TIR) domain"/>
    <property type="match status" value="1"/>
</dbReference>
<evidence type="ECO:0000256" key="2">
    <source>
        <dbReference type="ARBA" id="ARBA00022737"/>
    </source>
</evidence>